<dbReference type="SMART" id="SM00355">
    <property type="entry name" value="ZnF_C2H2"/>
    <property type="match status" value="3"/>
</dbReference>
<feature type="domain" description="C2H2-type" evidence="2">
    <location>
        <begin position="149"/>
        <end position="172"/>
    </location>
</feature>
<dbReference type="AlphaFoldDB" id="H9GQT6"/>
<feature type="domain" description="C2H2-type" evidence="2">
    <location>
        <begin position="84"/>
        <end position="107"/>
    </location>
</feature>
<dbReference type="Ensembl" id="ENSACAT00000024954.3">
    <property type="protein sequence ID" value="ENSACAP00000018393.3"/>
    <property type="gene ID" value="ENSACAG00000023439.3"/>
</dbReference>
<organism evidence="3 4">
    <name type="scientific">Anolis carolinensis</name>
    <name type="common">Green anole</name>
    <name type="synonym">American chameleon</name>
    <dbReference type="NCBI Taxonomy" id="28377"/>
    <lineage>
        <taxon>Eukaryota</taxon>
        <taxon>Metazoa</taxon>
        <taxon>Chordata</taxon>
        <taxon>Craniata</taxon>
        <taxon>Vertebrata</taxon>
        <taxon>Euteleostomi</taxon>
        <taxon>Lepidosauria</taxon>
        <taxon>Squamata</taxon>
        <taxon>Bifurcata</taxon>
        <taxon>Unidentata</taxon>
        <taxon>Episquamata</taxon>
        <taxon>Toxicofera</taxon>
        <taxon>Iguania</taxon>
        <taxon>Dactyloidae</taxon>
        <taxon>Anolis</taxon>
    </lineage>
</organism>
<proteinExistence type="predicted"/>
<name>H9GQT6_ANOCA</name>
<feature type="region of interest" description="Disordered" evidence="1">
    <location>
        <begin position="54"/>
        <end position="74"/>
    </location>
</feature>
<dbReference type="Proteomes" id="UP000001646">
    <property type="component" value="Unplaced"/>
</dbReference>
<dbReference type="InterPro" id="IPR039258">
    <property type="entry name" value="ZNF511"/>
</dbReference>
<sequence>MAAPAASTSTAGSVPGPFRFRPARLRFPAHHPFFEEGDVQRHLSLRQATLALSAARSQDEEEEEAKGQGGEGAPLDGRWAEVRCHFQGCGEAFASLAAFEHHYELLHRDACSACRRAFPSRRLLDLHLLEQHGAALFQLQAQQRCMFQCLVEGCPEAFRSPEDRKEHLVAAHCYPPDFRFDKTPKRGRYLTPQGGREGGPMVSSHSHGIVLLLFLLLLLLH</sequence>
<reference evidence="3" key="1">
    <citation type="submission" date="2009-12" db="EMBL/GenBank/DDBJ databases">
        <title>The Genome Sequence of Anolis carolinensis (Green Anole Lizard).</title>
        <authorList>
            <consortium name="The Genome Sequencing Platform"/>
            <person name="Di Palma F."/>
            <person name="Alfoldi J."/>
            <person name="Heiman D."/>
            <person name="Young S."/>
            <person name="Grabherr M."/>
            <person name="Johnson J."/>
            <person name="Lander E.S."/>
            <person name="Lindblad-Toh K."/>
        </authorList>
    </citation>
    <scope>NUCLEOTIDE SEQUENCE [LARGE SCALE GENOMIC DNA]</scope>
    <source>
        <strain evidence="3">JBL SC #1</strain>
    </source>
</reference>
<dbReference type="PANTHER" id="PTHR21354">
    <property type="entry name" value="ZINC FINGER PROTEIN 511"/>
    <property type="match status" value="1"/>
</dbReference>
<evidence type="ECO:0000259" key="2">
    <source>
        <dbReference type="PROSITE" id="PS00028"/>
    </source>
</evidence>
<dbReference type="eggNOG" id="KOG4173">
    <property type="taxonomic scope" value="Eukaryota"/>
</dbReference>
<keyword evidence="4" id="KW-1185">Reference proteome</keyword>
<evidence type="ECO:0000256" key="1">
    <source>
        <dbReference type="SAM" id="MobiDB-lite"/>
    </source>
</evidence>
<protein>
    <recommendedName>
        <fullName evidence="2">C2H2-type domain-containing protein</fullName>
    </recommendedName>
</protein>
<dbReference type="PANTHER" id="PTHR21354:SF0">
    <property type="entry name" value="ZINC FINGER PROTEIN 511"/>
    <property type="match status" value="1"/>
</dbReference>
<evidence type="ECO:0000313" key="4">
    <source>
        <dbReference type="Proteomes" id="UP000001646"/>
    </source>
</evidence>
<accession>H9GQT6</accession>
<dbReference type="Bgee" id="ENSACAG00000023439">
    <property type="expression patterns" value="Expressed in kidney and 9 other cell types or tissues"/>
</dbReference>
<dbReference type="STRING" id="28377.ENSACAP00000018393"/>
<reference evidence="3" key="3">
    <citation type="submission" date="2025-09" db="UniProtKB">
        <authorList>
            <consortium name="Ensembl"/>
        </authorList>
    </citation>
    <scope>IDENTIFICATION</scope>
</reference>
<dbReference type="PROSITE" id="PS00028">
    <property type="entry name" value="ZINC_FINGER_C2H2_1"/>
    <property type="match status" value="3"/>
</dbReference>
<evidence type="ECO:0000313" key="3">
    <source>
        <dbReference type="Ensembl" id="ENSACAP00000018393.3"/>
    </source>
</evidence>
<reference evidence="3" key="2">
    <citation type="submission" date="2025-08" db="UniProtKB">
        <authorList>
            <consortium name="Ensembl"/>
        </authorList>
    </citation>
    <scope>IDENTIFICATION</scope>
</reference>
<dbReference type="HOGENOM" id="CLU_092647_2_0_1"/>
<feature type="domain" description="C2H2-type" evidence="2">
    <location>
        <begin position="111"/>
        <end position="132"/>
    </location>
</feature>
<dbReference type="InterPro" id="IPR013087">
    <property type="entry name" value="Znf_C2H2_type"/>
</dbReference>
<dbReference type="InParanoid" id="H9GQT6"/>
<dbReference type="GeneTree" id="ENSGT00390000011381"/>